<accession>A0ABQ6JRJ7</accession>
<dbReference type="Proteomes" id="UP001157017">
    <property type="component" value="Unassembled WGS sequence"/>
</dbReference>
<gene>
    <name evidence="1" type="ORF">GCM10025868_47120</name>
</gene>
<dbReference type="EMBL" id="BSUZ01000003">
    <property type="protein sequence ID" value="GMA89462.1"/>
    <property type="molecule type" value="Genomic_DNA"/>
</dbReference>
<sequence length="86" mass="8948">MPAPTRAVVFVNSWSLIDQLIERASASDVDAVTWARPCASVATAHCPFGYVEVRAGAAGLDVSTVKGVSVDQALLIPAALVALARR</sequence>
<evidence type="ECO:0000313" key="2">
    <source>
        <dbReference type="Proteomes" id="UP001157017"/>
    </source>
</evidence>
<keyword evidence="2" id="KW-1185">Reference proteome</keyword>
<name>A0ABQ6JRJ7_9ACTN</name>
<comment type="caution">
    <text evidence="1">The sequence shown here is derived from an EMBL/GenBank/DDBJ whole genome shotgun (WGS) entry which is preliminary data.</text>
</comment>
<evidence type="ECO:0000313" key="1">
    <source>
        <dbReference type="EMBL" id="GMA89462.1"/>
    </source>
</evidence>
<reference evidence="2" key="1">
    <citation type="journal article" date="2019" name="Int. J. Syst. Evol. Microbiol.">
        <title>The Global Catalogue of Microorganisms (GCM) 10K type strain sequencing project: providing services to taxonomists for standard genome sequencing and annotation.</title>
        <authorList>
            <consortium name="The Broad Institute Genomics Platform"/>
            <consortium name="The Broad Institute Genome Sequencing Center for Infectious Disease"/>
            <person name="Wu L."/>
            <person name="Ma J."/>
        </authorList>
    </citation>
    <scope>NUCLEOTIDE SEQUENCE [LARGE SCALE GENOMIC DNA]</scope>
    <source>
        <strain evidence="2">NBRC 108730</strain>
    </source>
</reference>
<proteinExistence type="predicted"/>
<protein>
    <submittedName>
        <fullName evidence="1">Uncharacterized protein</fullName>
    </submittedName>
</protein>
<organism evidence="1 2">
    <name type="scientific">Angustibacter aerolatus</name>
    <dbReference type="NCBI Taxonomy" id="1162965"/>
    <lineage>
        <taxon>Bacteria</taxon>
        <taxon>Bacillati</taxon>
        <taxon>Actinomycetota</taxon>
        <taxon>Actinomycetes</taxon>
        <taxon>Kineosporiales</taxon>
        <taxon>Kineosporiaceae</taxon>
    </lineage>
</organism>